<feature type="region of interest" description="Disordered" evidence="1">
    <location>
        <begin position="1"/>
        <end position="30"/>
    </location>
</feature>
<sequence>MACFRSKPGHDRQGGQRLFTRPANHTRRGSRTAREALACFSIQRARDGLGCDVFLPRNSTSPTPVDIIANASTVISPTSEQDTPTRLVESLTHSQRTSIASSHDHCSFFVPDQRLRRVPNDVATVIRGHLTIASYTTTSPSQPAPIVPGRCLAAHSAARHSTG</sequence>
<protein>
    <submittedName>
        <fullName evidence="2">Uncharacterized protein</fullName>
    </submittedName>
</protein>
<comment type="caution">
    <text evidence="2">The sequence shown here is derived from an EMBL/GenBank/DDBJ whole genome shotgun (WGS) entry which is preliminary data.</text>
</comment>
<proteinExistence type="predicted"/>
<evidence type="ECO:0000313" key="3">
    <source>
        <dbReference type="Proteomes" id="UP000799444"/>
    </source>
</evidence>
<evidence type="ECO:0000313" key="2">
    <source>
        <dbReference type="EMBL" id="KAF2732470.1"/>
    </source>
</evidence>
<dbReference type="EMBL" id="ML996176">
    <property type="protein sequence ID" value="KAF2732470.1"/>
    <property type="molecule type" value="Genomic_DNA"/>
</dbReference>
<gene>
    <name evidence="2" type="ORF">EJ04DRAFT_335658</name>
</gene>
<reference evidence="2" key="1">
    <citation type="journal article" date="2020" name="Stud. Mycol.">
        <title>101 Dothideomycetes genomes: a test case for predicting lifestyles and emergence of pathogens.</title>
        <authorList>
            <person name="Haridas S."/>
            <person name="Albert R."/>
            <person name="Binder M."/>
            <person name="Bloem J."/>
            <person name="Labutti K."/>
            <person name="Salamov A."/>
            <person name="Andreopoulos B."/>
            <person name="Baker S."/>
            <person name="Barry K."/>
            <person name="Bills G."/>
            <person name="Bluhm B."/>
            <person name="Cannon C."/>
            <person name="Castanera R."/>
            <person name="Culley D."/>
            <person name="Daum C."/>
            <person name="Ezra D."/>
            <person name="Gonzalez J."/>
            <person name="Henrissat B."/>
            <person name="Kuo A."/>
            <person name="Liang C."/>
            <person name="Lipzen A."/>
            <person name="Lutzoni F."/>
            <person name="Magnuson J."/>
            <person name="Mondo S."/>
            <person name="Nolan M."/>
            <person name="Ohm R."/>
            <person name="Pangilinan J."/>
            <person name="Park H.-J."/>
            <person name="Ramirez L."/>
            <person name="Alfaro M."/>
            <person name="Sun H."/>
            <person name="Tritt A."/>
            <person name="Yoshinaga Y."/>
            <person name="Zwiers L.-H."/>
            <person name="Turgeon B."/>
            <person name="Goodwin S."/>
            <person name="Spatafora J."/>
            <person name="Crous P."/>
            <person name="Grigoriev I."/>
        </authorList>
    </citation>
    <scope>NUCLEOTIDE SEQUENCE</scope>
    <source>
        <strain evidence="2">CBS 125425</strain>
    </source>
</reference>
<organism evidence="2 3">
    <name type="scientific">Polyplosphaeria fusca</name>
    <dbReference type="NCBI Taxonomy" id="682080"/>
    <lineage>
        <taxon>Eukaryota</taxon>
        <taxon>Fungi</taxon>
        <taxon>Dikarya</taxon>
        <taxon>Ascomycota</taxon>
        <taxon>Pezizomycotina</taxon>
        <taxon>Dothideomycetes</taxon>
        <taxon>Pleosporomycetidae</taxon>
        <taxon>Pleosporales</taxon>
        <taxon>Tetraplosphaeriaceae</taxon>
        <taxon>Polyplosphaeria</taxon>
    </lineage>
</organism>
<dbReference type="Proteomes" id="UP000799444">
    <property type="component" value="Unassembled WGS sequence"/>
</dbReference>
<dbReference type="AlphaFoldDB" id="A0A9P4QU33"/>
<name>A0A9P4QU33_9PLEO</name>
<evidence type="ECO:0000256" key="1">
    <source>
        <dbReference type="SAM" id="MobiDB-lite"/>
    </source>
</evidence>
<accession>A0A9P4QU33</accession>
<keyword evidence="3" id="KW-1185">Reference proteome</keyword>